<keyword evidence="11 14" id="KW-0472">Membrane</keyword>
<feature type="transmembrane region" description="Helical" evidence="14">
    <location>
        <begin position="467"/>
        <end position="489"/>
    </location>
</feature>
<evidence type="ECO:0000256" key="11">
    <source>
        <dbReference type="ARBA" id="ARBA00023136"/>
    </source>
</evidence>
<keyword evidence="6 14" id="KW-0460">Magnesium</keyword>
<feature type="coiled-coil region" evidence="15">
    <location>
        <begin position="520"/>
        <end position="554"/>
    </location>
</feature>
<keyword evidence="4 14" id="KW-0812">Transmembrane</keyword>
<evidence type="ECO:0000256" key="2">
    <source>
        <dbReference type="ARBA" id="ARBA00009765"/>
    </source>
</evidence>
<evidence type="ECO:0000256" key="9">
    <source>
        <dbReference type="ARBA" id="ARBA00023065"/>
    </source>
</evidence>
<organism evidence="16 17">
    <name type="scientific">Hyaloscypha bicolor E</name>
    <dbReference type="NCBI Taxonomy" id="1095630"/>
    <lineage>
        <taxon>Eukaryota</taxon>
        <taxon>Fungi</taxon>
        <taxon>Dikarya</taxon>
        <taxon>Ascomycota</taxon>
        <taxon>Pezizomycotina</taxon>
        <taxon>Leotiomycetes</taxon>
        <taxon>Helotiales</taxon>
        <taxon>Hyaloscyphaceae</taxon>
        <taxon>Hyaloscypha</taxon>
        <taxon>Hyaloscypha bicolor</taxon>
    </lineage>
</organism>
<keyword evidence="7" id="KW-0809">Transit peptide</keyword>
<evidence type="ECO:0000256" key="15">
    <source>
        <dbReference type="SAM" id="Coils"/>
    </source>
</evidence>
<keyword evidence="17" id="KW-1185">Reference proteome</keyword>
<keyword evidence="8 14" id="KW-1133">Transmembrane helix</keyword>
<keyword evidence="10" id="KW-0496">Mitochondrion</keyword>
<reference evidence="16 17" key="1">
    <citation type="submission" date="2016-04" db="EMBL/GenBank/DDBJ databases">
        <title>A degradative enzymes factory behind the ericoid mycorrhizal symbiosis.</title>
        <authorList>
            <consortium name="DOE Joint Genome Institute"/>
            <person name="Martino E."/>
            <person name="Morin E."/>
            <person name="Grelet G."/>
            <person name="Kuo A."/>
            <person name="Kohler A."/>
            <person name="Daghino S."/>
            <person name="Barry K."/>
            <person name="Choi C."/>
            <person name="Cichocki N."/>
            <person name="Clum A."/>
            <person name="Copeland A."/>
            <person name="Hainaut M."/>
            <person name="Haridas S."/>
            <person name="Labutti K."/>
            <person name="Lindquist E."/>
            <person name="Lipzen A."/>
            <person name="Khouja H.-R."/>
            <person name="Murat C."/>
            <person name="Ohm R."/>
            <person name="Olson A."/>
            <person name="Spatafora J."/>
            <person name="Veneault-Fourrey C."/>
            <person name="Henrissat B."/>
            <person name="Grigoriev I."/>
            <person name="Martin F."/>
            <person name="Perotto S."/>
        </authorList>
    </citation>
    <scope>NUCLEOTIDE SEQUENCE [LARGE SCALE GENOMIC DNA]</scope>
    <source>
        <strain evidence="16 17">E</strain>
    </source>
</reference>
<evidence type="ECO:0000256" key="12">
    <source>
        <dbReference type="ARBA" id="ARBA00046105"/>
    </source>
</evidence>
<comment type="function">
    <text evidence="12">High-conductance magnesium-selective channel that mediates the influx of magnesium into the mitochondrial matrix. Essential for the splicing of mRNA group II introns in mitochondria by affecting mitochondrial magnesium concentrations, which are critical for group II intron splicing. It also suppresses a variety of mitochondrial intron mutations and its absence may disturb the assembly of mitochondrial membrane complexes.</text>
</comment>
<dbReference type="RefSeq" id="XP_024731602.1">
    <property type="nucleotide sequence ID" value="XM_024878500.1"/>
</dbReference>
<evidence type="ECO:0000256" key="4">
    <source>
        <dbReference type="ARBA" id="ARBA00022692"/>
    </source>
</evidence>
<keyword evidence="15" id="KW-0175">Coiled coil</keyword>
<evidence type="ECO:0000256" key="3">
    <source>
        <dbReference type="ARBA" id="ARBA00022448"/>
    </source>
</evidence>
<dbReference type="AlphaFoldDB" id="A0A2J6SV98"/>
<dbReference type="GO" id="GO:0015095">
    <property type="term" value="F:magnesium ion transmembrane transporter activity"/>
    <property type="evidence" value="ECO:0007669"/>
    <property type="project" value="TreeGrafter"/>
</dbReference>
<dbReference type="Pfam" id="PF22099">
    <property type="entry name" value="MRS2-like"/>
    <property type="match status" value="1"/>
</dbReference>
<accession>A0A2J6SV98</accession>
<dbReference type="FunFam" id="1.20.58.340:FF:000005">
    <property type="entry name" value="Inner membrane magnesium transporter MRS2"/>
    <property type="match status" value="1"/>
</dbReference>
<evidence type="ECO:0000313" key="16">
    <source>
        <dbReference type="EMBL" id="PMD54698.1"/>
    </source>
</evidence>
<keyword evidence="9 14" id="KW-0406">Ion transport</keyword>
<protein>
    <recommendedName>
        <fullName evidence="14">Magnesium transporter</fullName>
    </recommendedName>
</protein>
<evidence type="ECO:0000256" key="5">
    <source>
        <dbReference type="ARBA" id="ARBA00022792"/>
    </source>
</evidence>
<dbReference type="Proteomes" id="UP000235371">
    <property type="component" value="Unassembled WGS sequence"/>
</dbReference>
<dbReference type="FunCoup" id="A0A2J6SV98">
    <property type="interactions" value="344"/>
</dbReference>
<dbReference type="FunFam" id="2.40.128.330:FF:000002">
    <property type="entry name" value="Inner membrane magnesium transporter mrs2"/>
    <property type="match status" value="1"/>
</dbReference>
<dbReference type="InterPro" id="IPR039204">
    <property type="entry name" value="MRS2-like"/>
</dbReference>
<dbReference type="InParanoid" id="A0A2J6SV98"/>
<comment type="subcellular location">
    <subcellularLocation>
        <location evidence="1 14">Mitochondrion inner membrane</location>
        <topology evidence="1 14">Multi-pass membrane protein</topology>
    </subcellularLocation>
</comment>
<name>A0A2J6SV98_9HELO</name>
<gene>
    <name evidence="16" type="ORF">K444DRAFT_597743</name>
</gene>
<dbReference type="OrthoDB" id="10251508at2759"/>
<dbReference type="CDD" id="cd12823">
    <property type="entry name" value="Mrs2_Mfm1p-like"/>
    <property type="match status" value="1"/>
</dbReference>
<dbReference type="Gene3D" id="2.40.128.330">
    <property type="match status" value="1"/>
</dbReference>
<keyword evidence="5 14" id="KW-0999">Mitochondrion inner membrane</keyword>
<keyword evidence="3 14" id="KW-0813">Transport</keyword>
<proteinExistence type="inferred from homology"/>
<dbReference type="EMBL" id="KZ613859">
    <property type="protein sequence ID" value="PMD54698.1"/>
    <property type="molecule type" value="Genomic_DNA"/>
</dbReference>
<dbReference type="PANTHER" id="PTHR13890">
    <property type="entry name" value="RNA SPLICING PROTEIN MRS2, MITOCHONDRIAL"/>
    <property type="match status" value="1"/>
</dbReference>
<dbReference type="GO" id="GO:0005743">
    <property type="term" value="C:mitochondrial inner membrane"/>
    <property type="evidence" value="ECO:0007669"/>
    <property type="project" value="UniProtKB-SubCell"/>
</dbReference>
<dbReference type="GO" id="GO:0045016">
    <property type="term" value="P:mitochondrial magnesium ion transmembrane transport"/>
    <property type="evidence" value="ECO:0007669"/>
    <property type="project" value="UniProtKB-ARBA"/>
</dbReference>
<evidence type="ECO:0000256" key="13">
    <source>
        <dbReference type="ARBA" id="ARBA00046701"/>
    </source>
</evidence>
<evidence type="ECO:0000256" key="8">
    <source>
        <dbReference type="ARBA" id="ARBA00022989"/>
    </source>
</evidence>
<dbReference type="Gene3D" id="1.20.58.340">
    <property type="entry name" value="Magnesium transport protein CorA, transmembrane region"/>
    <property type="match status" value="1"/>
</dbReference>
<evidence type="ECO:0000256" key="14">
    <source>
        <dbReference type="RuleBase" id="RU366042"/>
    </source>
</evidence>
<evidence type="ECO:0000256" key="7">
    <source>
        <dbReference type="ARBA" id="ARBA00022946"/>
    </source>
</evidence>
<evidence type="ECO:0000256" key="1">
    <source>
        <dbReference type="ARBA" id="ARBA00004448"/>
    </source>
</evidence>
<comment type="similarity">
    <text evidence="2 14">Belongs to the CorA metal ion transporter (MIT) (TC 1.A.35) family.</text>
</comment>
<sequence length="578" mass="64569">MRSAFQAPVPSSTLLRFLKSQSESICFFSPNPRPGFIFDHAAPRGIPGRPGLVKSPSKSSARCLSTTALRKATHEANFLNVELLWPHSAASTINTQSAHSRGLARRRKFECGRTLITQRSSSSGSKKWHQKLWGVTSAKGGKPLRPDDLPSTLFGSEEGSDTYMFSLGRHISAKAAAQPKLRCTELDEIGNVVLASGEFKKSELIAKYGLLPRDLRKIDSSLLPHILVRPSAILINLLHLRVLIKSNRVLVFDAYGTVDSYNQSAFIYDLEDKLRQKQNSPAAGGLPYEFRALEAVLVSVITSLEKEFEGVRKPVVRVLRELEEDIDRDKLRALLIYSKKLGTFEQKAKLVRDAIDELLEADDDLAAMYLTEKSHDLMRGEDDHTEVEMLLESYHKLCDEIVQESGNLVSNIRNTEEIVKAILDANRNSLMLLDLKFSIGTLGIGSGAFIAALYGMNLKNFIEESDFGFWGVTGWSIVFSAIVCSYGLVKLRKVQRLSMWGEDGRKGRNWRDEDLGVVNRERGERSRRLKEERAEALEERRAELQRQRHDHAMTAAAAAKAAQLQAYIAASKSAKKVV</sequence>
<evidence type="ECO:0000313" key="17">
    <source>
        <dbReference type="Proteomes" id="UP000235371"/>
    </source>
</evidence>
<comment type="subunit">
    <text evidence="13">Homopentamer. Forms homooligomers. Interacts with MFM1.</text>
</comment>
<dbReference type="PANTHER" id="PTHR13890:SF0">
    <property type="entry name" value="MAGNESIUM TRANSPORTER MRS2 HOMOLOG, MITOCHONDRIAL"/>
    <property type="match status" value="1"/>
</dbReference>
<dbReference type="GeneID" id="36586577"/>
<feature type="transmembrane region" description="Helical" evidence="14">
    <location>
        <begin position="437"/>
        <end position="455"/>
    </location>
</feature>
<evidence type="ECO:0000256" key="10">
    <source>
        <dbReference type="ARBA" id="ARBA00023128"/>
    </source>
</evidence>
<evidence type="ECO:0000256" key="6">
    <source>
        <dbReference type="ARBA" id="ARBA00022842"/>
    </source>
</evidence>